<evidence type="ECO:0000313" key="5">
    <source>
        <dbReference type="Proteomes" id="UP001165685"/>
    </source>
</evidence>
<dbReference type="Gene3D" id="3.40.190.10">
    <property type="entry name" value="Periplasmic binding protein-like II"/>
    <property type="match status" value="2"/>
</dbReference>
<protein>
    <submittedName>
        <fullName evidence="4">Phosphate/phosphite/phosphonate ABC transporter substrate-binding protein</fullName>
    </submittedName>
</protein>
<dbReference type="EMBL" id="JAQFWP010000043">
    <property type="protein sequence ID" value="MDA2806909.1"/>
    <property type="molecule type" value="Genomic_DNA"/>
</dbReference>
<accession>A0ABT4TQD9</accession>
<dbReference type="NCBIfam" id="TIGR01098">
    <property type="entry name" value="3A0109s03R"/>
    <property type="match status" value="1"/>
</dbReference>
<proteinExistence type="inferred from homology"/>
<dbReference type="RefSeq" id="WP_270679543.1">
    <property type="nucleotide sequence ID" value="NZ_JAQFWP010000043.1"/>
</dbReference>
<dbReference type="PANTHER" id="PTHR35841:SF1">
    <property type="entry name" value="PHOSPHONATES-BINDING PERIPLASMIC PROTEIN"/>
    <property type="match status" value="1"/>
</dbReference>
<feature type="chain" id="PRO_5045407153" evidence="3">
    <location>
        <begin position="24"/>
        <end position="317"/>
    </location>
</feature>
<dbReference type="PROSITE" id="PS51257">
    <property type="entry name" value="PROKAR_LIPOPROTEIN"/>
    <property type="match status" value="1"/>
</dbReference>
<evidence type="ECO:0000313" key="4">
    <source>
        <dbReference type="EMBL" id="MDA2806909.1"/>
    </source>
</evidence>
<gene>
    <name evidence="4" type="ORF">O4U47_20560</name>
</gene>
<dbReference type="InterPro" id="IPR005770">
    <property type="entry name" value="PhnD"/>
</dbReference>
<comment type="similarity">
    <text evidence="1">Belongs to the phosphate/phosphite/phosphonate binding protein family.</text>
</comment>
<feature type="signal peptide" evidence="3">
    <location>
        <begin position="1"/>
        <end position="23"/>
    </location>
</feature>
<comment type="caution">
    <text evidence="4">The sequence shown here is derived from an EMBL/GenBank/DDBJ whole genome shotgun (WGS) entry which is preliminary data.</text>
</comment>
<dbReference type="CDD" id="cd01071">
    <property type="entry name" value="PBP2_PhnD_like"/>
    <property type="match status" value="1"/>
</dbReference>
<keyword evidence="5" id="KW-1185">Reference proteome</keyword>
<evidence type="ECO:0000256" key="3">
    <source>
        <dbReference type="SAM" id="SignalP"/>
    </source>
</evidence>
<dbReference type="PANTHER" id="PTHR35841">
    <property type="entry name" value="PHOSPHONATES-BINDING PERIPLASMIC PROTEIN"/>
    <property type="match status" value="1"/>
</dbReference>
<reference evidence="4" key="1">
    <citation type="submission" date="2023-01" db="EMBL/GenBank/DDBJ databases">
        <title>Draft genome sequence of Nocardiopsis sp. LSu2-4 isolated from halophytes.</title>
        <authorList>
            <person name="Duangmal K."/>
            <person name="Chantavorakit T."/>
        </authorList>
    </citation>
    <scope>NUCLEOTIDE SEQUENCE</scope>
    <source>
        <strain evidence="4">LSu2-4</strain>
    </source>
</reference>
<sequence>MQIRHRRAAAVLASAATSATVLAGCGPSAADGGGDGGETPETLVIGAVPAEEATGLENSYGPVIAMLEDETGLEVEFQSATDYAAVIEGQRSGQIHIAQYGPFSYYLADQSGSDITVAGAMVQEKGEEPGYTSYGIVPSGSDIGSIDDFAGKHLCFVDPNSTSGYLYPLAGLLDAGIEEGDWEETYAGGHDSSAIAVAEGECDAGFAFDSMVDETLVENGSIGEGDLEVVWESETITSSPITVYNGLEPDLFDTVVTAIAEKGNQDYLVENGYCEEGDCDLTDERIWGWTSVPDDFYAPLDEICEATEAEQCSSADA</sequence>
<name>A0ABT4TQD9_9ACTN</name>
<evidence type="ECO:0000256" key="1">
    <source>
        <dbReference type="ARBA" id="ARBA00007162"/>
    </source>
</evidence>
<keyword evidence="2 3" id="KW-0732">Signal</keyword>
<dbReference type="Pfam" id="PF12974">
    <property type="entry name" value="Phosphonate-bd"/>
    <property type="match status" value="1"/>
</dbReference>
<evidence type="ECO:0000256" key="2">
    <source>
        <dbReference type="ARBA" id="ARBA00022729"/>
    </source>
</evidence>
<organism evidence="4 5">
    <name type="scientific">Nocardiopsis suaedae</name>
    <dbReference type="NCBI Taxonomy" id="3018444"/>
    <lineage>
        <taxon>Bacteria</taxon>
        <taxon>Bacillati</taxon>
        <taxon>Actinomycetota</taxon>
        <taxon>Actinomycetes</taxon>
        <taxon>Streptosporangiales</taxon>
        <taxon>Nocardiopsidaceae</taxon>
        <taxon>Nocardiopsis</taxon>
    </lineage>
</organism>
<dbReference type="SUPFAM" id="SSF53850">
    <property type="entry name" value="Periplasmic binding protein-like II"/>
    <property type="match status" value="1"/>
</dbReference>
<dbReference type="Proteomes" id="UP001165685">
    <property type="component" value="Unassembled WGS sequence"/>
</dbReference>